<dbReference type="Gene3D" id="3.30.565.10">
    <property type="entry name" value="Histidine kinase-like ATPase, C-terminal domain"/>
    <property type="match status" value="1"/>
</dbReference>
<dbReference type="Gene3D" id="3.30.450.20">
    <property type="entry name" value="PAS domain"/>
    <property type="match status" value="1"/>
</dbReference>
<dbReference type="InterPro" id="IPR003661">
    <property type="entry name" value="HisK_dim/P_dom"/>
</dbReference>
<protein>
    <recommendedName>
        <fullName evidence="2">histidine kinase</fullName>
        <ecNumber evidence="2">2.7.13.3</ecNumber>
    </recommendedName>
</protein>
<dbReference type="InterPro" id="IPR036097">
    <property type="entry name" value="HisK_dim/P_sf"/>
</dbReference>
<dbReference type="SUPFAM" id="SSF55785">
    <property type="entry name" value="PYP-like sensor domain (PAS domain)"/>
    <property type="match status" value="1"/>
</dbReference>
<name>A0ABU2AAY6_9BURK</name>
<dbReference type="InterPro" id="IPR011006">
    <property type="entry name" value="CheY-like_superfamily"/>
</dbReference>
<reference evidence="8 9" key="1">
    <citation type="submission" date="2023-07" db="EMBL/GenBank/DDBJ databases">
        <title>Sorghum-associated microbial communities from plants grown in Nebraska, USA.</title>
        <authorList>
            <person name="Schachtman D."/>
        </authorList>
    </citation>
    <scope>NUCLEOTIDE SEQUENCE [LARGE SCALE GENOMIC DNA]</scope>
    <source>
        <strain evidence="8 9">BE316</strain>
    </source>
</reference>
<dbReference type="NCBIfam" id="TIGR00229">
    <property type="entry name" value="sensory_box"/>
    <property type="match status" value="1"/>
</dbReference>
<keyword evidence="9" id="KW-1185">Reference proteome</keyword>
<feature type="domain" description="PAS" evidence="7">
    <location>
        <begin position="294"/>
        <end position="339"/>
    </location>
</feature>
<dbReference type="CDD" id="cd00130">
    <property type="entry name" value="PAS"/>
    <property type="match status" value="1"/>
</dbReference>
<dbReference type="PROSITE" id="PS50109">
    <property type="entry name" value="HIS_KIN"/>
    <property type="match status" value="1"/>
</dbReference>
<organism evidence="8 9">
    <name type="scientific">Roseateles asaccharophilus</name>
    <dbReference type="NCBI Taxonomy" id="582607"/>
    <lineage>
        <taxon>Bacteria</taxon>
        <taxon>Pseudomonadati</taxon>
        <taxon>Pseudomonadota</taxon>
        <taxon>Betaproteobacteria</taxon>
        <taxon>Burkholderiales</taxon>
        <taxon>Sphaerotilaceae</taxon>
        <taxon>Roseateles</taxon>
    </lineage>
</organism>
<dbReference type="Pfam" id="PF00512">
    <property type="entry name" value="HisKA"/>
    <property type="match status" value="1"/>
</dbReference>
<dbReference type="InterPro" id="IPR013656">
    <property type="entry name" value="PAS_4"/>
</dbReference>
<gene>
    <name evidence="8" type="ORF">J2X21_003520</name>
</gene>
<feature type="modified residue" description="4-aspartylphosphate" evidence="4">
    <location>
        <position position="206"/>
    </location>
</feature>
<dbReference type="InterPro" id="IPR036890">
    <property type="entry name" value="HATPase_C_sf"/>
</dbReference>
<dbReference type="EMBL" id="JAVDXV010000007">
    <property type="protein sequence ID" value="MDR7334364.1"/>
    <property type="molecule type" value="Genomic_DNA"/>
</dbReference>
<dbReference type="CDD" id="cd00082">
    <property type="entry name" value="HisKA"/>
    <property type="match status" value="1"/>
</dbReference>
<dbReference type="PROSITE" id="PS50112">
    <property type="entry name" value="PAS"/>
    <property type="match status" value="1"/>
</dbReference>
<dbReference type="InterPro" id="IPR000014">
    <property type="entry name" value="PAS"/>
</dbReference>
<dbReference type="Gene3D" id="3.40.50.2300">
    <property type="match status" value="2"/>
</dbReference>
<dbReference type="EC" id="2.7.13.3" evidence="2"/>
<dbReference type="PANTHER" id="PTHR43547:SF2">
    <property type="entry name" value="HYBRID SIGNAL TRANSDUCTION HISTIDINE KINASE C"/>
    <property type="match status" value="1"/>
</dbReference>
<dbReference type="SUPFAM" id="SSF52172">
    <property type="entry name" value="CheY-like"/>
    <property type="match status" value="2"/>
</dbReference>
<feature type="modified residue" description="4-aspartylphosphate" evidence="4">
    <location>
        <position position="63"/>
    </location>
</feature>
<dbReference type="SMART" id="SM00448">
    <property type="entry name" value="REC"/>
    <property type="match status" value="2"/>
</dbReference>
<evidence type="ECO:0000256" key="3">
    <source>
        <dbReference type="ARBA" id="ARBA00022553"/>
    </source>
</evidence>
<accession>A0ABU2AAY6</accession>
<dbReference type="InterPro" id="IPR005467">
    <property type="entry name" value="His_kinase_dom"/>
</dbReference>
<dbReference type="PANTHER" id="PTHR43547">
    <property type="entry name" value="TWO-COMPONENT HISTIDINE KINASE"/>
    <property type="match status" value="1"/>
</dbReference>
<dbReference type="SUPFAM" id="SSF55874">
    <property type="entry name" value="ATPase domain of HSP90 chaperone/DNA topoisomerase II/histidine kinase"/>
    <property type="match status" value="1"/>
</dbReference>
<dbReference type="SUPFAM" id="SSF47384">
    <property type="entry name" value="Homodimeric domain of signal transducing histidine kinase"/>
    <property type="match status" value="1"/>
</dbReference>
<dbReference type="Proteomes" id="UP001180825">
    <property type="component" value="Unassembled WGS sequence"/>
</dbReference>
<dbReference type="SMART" id="SM00387">
    <property type="entry name" value="HATPase_c"/>
    <property type="match status" value="1"/>
</dbReference>
<dbReference type="Pfam" id="PF02518">
    <property type="entry name" value="HATPase_c"/>
    <property type="match status" value="1"/>
</dbReference>
<evidence type="ECO:0000259" key="7">
    <source>
        <dbReference type="PROSITE" id="PS50112"/>
    </source>
</evidence>
<evidence type="ECO:0000259" key="6">
    <source>
        <dbReference type="PROSITE" id="PS50110"/>
    </source>
</evidence>
<evidence type="ECO:0000259" key="5">
    <source>
        <dbReference type="PROSITE" id="PS50109"/>
    </source>
</evidence>
<dbReference type="PRINTS" id="PR00344">
    <property type="entry name" value="BCTRLSENSOR"/>
</dbReference>
<dbReference type="SMART" id="SM00388">
    <property type="entry name" value="HisKA"/>
    <property type="match status" value="1"/>
</dbReference>
<feature type="domain" description="Histidine kinase" evidence="5">
    <location>
        <begin position="423"/>
        <end position="640"/>
    </location>
</feature>
<evidence type="ECO:0000256" key="1">
    <source>
        <dbReference type="ARBA" id="ARBA00000085"/>
    </source>
</evidence>
<evidence type="ECO:0000313" key="8">
    <source>
        <dbReference type="EMBL" id="MDR7334364.1"/>
    </source>
</evidence>
<comment type="catalytic activity">
    <reaction evidence="1">
        <text>ATP + protein L-histidine = ADP + protein N-phospho-L-histidine.</text>
        <dbReference type="EC" id="2.7.13.3"/>
    </reaction>
</comment>
<dbReference type="Pfam" id="PF00072">
    <property type="entry name" value="Response_reg"/>
    <property type="match status" value="2"/>
</dbReference>
<proteinExistence type="predicted"/>
<dbReference type="Gene3D" id="1.10.287.130">
    <property type="match status" value="1"/>
</dbReference>
<dbReference type="InterPro" id="IPR003594">
    <property type="entry name" value="HATPase_dom"/>
</dbReference>
<dbReference type="RefSeq" id="WP_310330732.1">
    <property type="nucleotide sequence ID" value="NZ_JAVDXV010000007.1"/>
</dbReference>
<evidence type="ECO:0000256" key="2">
    <source>
        <dbReference type="ARBA" id="ARBA00012438"/>
    </source>
</evidence>
<feature type="domain" description="Response regulatory" evidence="6">
    <location>
        <begin position="158"/>
        <end position="273"/>
    </location>
</feature>
<comment type="caution">
    <text evidence="8">The sequence shown here is derived from an EMBL/GenBank/DDBJ whole genome shotgun (WGS) entry which is preliminary data.</text>
</comment>
<evidence type="ECO:0000256" key="4">
    <source>
        <dbReference type="PROSITE-ProRule" id="PRU00169"/>
    </source>
</evidence>
<dbReference type="PROSITE" id="PS50110">
    <property type="entry name" value="RESPONSE_REGULATORY"/>
    <property type="match status" value="2"/>
</dbReference>
<dbReference type="Pfam" id="PF08448">
    <property type="entry name" value="PAS_4"/>
    <property type="match status" value="1"/>
</dbReference>
<sequence>MSDEWRDMRALNEARILLVDDEAESIKLMRSMLSEFVQVRFATSAIDALRQIRASRPDLVIVDFNMPGMTGLQLCEELQRDPMFESLPVIVATADRPTELECAALQRGAVDFLTKPLNRETFLARVRAHLRSHELASRLKEIVQSGDEPADADVAPARLLVVDDDVSAIRLIQKAVQGLGVVHFATTGDGALRKLHEIRPDVILLDASMPGLDGFSVCAAIKSQAEFAHIPVVFITRFADAEREKRALDLGAADFVSKPFDVSVLRARIRNLLTLKTRIDSEIRAMAAHWRRLADSRVADIVRTASDGVIACDASEHVMLLNDAAARILGCDATAAVGQHIDQTMAGMGDSMEAARRAPVRMQFHAPDGTTRVLEVRASEAESGRLITLIIRDIAEREQLEQARQAQVVAEASAKAKSRLIAWVCHEMGAPLNAILGFSQLLQLGGGVTGETDLKRLQYVRDAAGQLQALLADLMDVSRHEAGTLAIQVQAGDARDAIRSAIETVQPLATQVGAVVHLPSLDAEVPVMADTQRLRQCLVNLLTNGIKYSGEGRRVTLDLALTADETCIAVRDEGIGMSAAQQTALFEPFNRLGRENTTVVGTGLGLVISKSLVEAMGGRILVDSEPGIGTQFTLCLKRPHVAAAT</sequence>
<dbReference type="InterPro" id="IPR035965">
    <property type="entry name" value="PAS-like_dom_sf"/>
</dbReference>
<evidence type="ECO:0000313" key="9">
    <source>
        <dbReference type="Proteomes" id="UP001180825"/>
    </source>
</evidence>
<dbReference type="InterPro" id="IPR004358">
    <property type="entry name" value="Sig_transdc_His_kin-like_C"/>
</dbReference>
<feature type="domain" description="Response regulatory" evidence="6">
    <location>
        <begin position="15"/>
        <end position="130"/>
    </location>
</feature>
<keyword evidence="3 4" id="KW-0597">Phosphoprotein</keyword>
<dbReference type="InterPro" id="IPR001789">
    <property type="entry name" value="Sig_transdc_resp-reg_receiver"/>
</dbReference>